<evidence type="ECO:0000256" key="4">
    <source>
        <dbReference type="ARBA" id="ARBA00021889"/>
    </source>
</evidence>
<dbReference type="PIRSF" id="PIRSF002756">
    <property type="entry name" value="PstS"/>
    <property type="match status" value="1"/>
</dbReference>
<evidence type="ECO:0000256" key="3">
    <source>
        <dbReference type="ARBA" id="ARBA00011529"/>
    </source>
</evidence>
<comment type="subunit">
    <text evidence="3 7">The complex is composed of two ATP-binding proteins (PstB), two transmembrane proteins (PstC and PstA) and a solute-binding protein (PstS).</text>
</comment>
<keyword evidence="5 7" id="KW-0813">Transport</keyword>
<dbReference type="Gene3D" id="3.40.190.10">
    <property type="entry name" value="Periplasmic binding protein-like II"/>
    <property type="match status" value="2"/>
</dbReference>
<evidence type="ECO:0000313" key="11">
    <source>
        <dbReference type="Proteomes" id="UP001139012"/>
    </source>
</evidence>
<comment type="similarity">
    <text evidence="2 7">Belongs to the PstS family.</text>
</comment>
<evidence type="ECO:0000256" key="5">
    <source>
        <dbReference type="ARBA" id="ARBA00022448"/>
    </source>
</evidence>
<evidence type="ECO:0000256" key="7">
    <source>
        <dbReference type="PIRNR" id="PIRNR002756"/>
    </source>
</evidence>
<protein>
    <recommendedName>
        <fullName evidence="4 7">Phosphate-binding protein PstS</fullName>
    </recommendedName>
</protein>
<evidence type="ECO:0000256" key="8">
    <source>
        <dbReference type="SAM" id="SignalP"/>
    </source>
</evidence>
<keyword evidence="8" id="KW-0732">Signal</keyword>
<evidence type="ECO:0000256" key="1">
    <source>
        <dbReference type="ARBA" id="ARBA00002841"/>
    </source>
</evidence>
<name>A0ABS9LL82_9BRAD</name>
<proteinExistence type="inferred from homology"/>
<evidence type="ECO:0000256" key="6">
    <source>
        <dbReference type="ARBA" id="ARBA00022592"/>
    </source>
</evidence>
<gene>
    <name evidence="10" type="primary">pstS</name>
    <name evidence="10" type="ORF">L6637_12345</name>
</gene>
<evidence type="ECO:0000259" key="9">
    <source>
        <dbReference type="Pfam" id="PF12849"/>
    </source>
</evidence>
<dbReference type="InterPro" id="IPR050962">
    <property type="entry name" value="Phosphate-bind_PstS"/>
</dbReference>
<dbReference type="Proteomes" id="UP001139012">
    <property type="component" value="Unassembled WGS sequence"/>
</dbReference>
<dbReference type="InterPro" id="IPR024370">
    <property type="entry name" value="PBP_domain"/>
</dbReference>
<dbReference type="RefSeq" id="WP_237870782.1">
    <property type="nucleotide sequence ID" value="NZ_JAKLUA010000003.1"/>
</dbReference>
<reference evidence="10" key="1">
    <citation type="submission" date="2022-01" db="EMBL/GenBank/DDBJ databases">
        <title>Genome sequnece data of strain Bradyrhizobium sp. nov.</title>
        <authorList>
            <person name="Zhang J."/>
        </authorList>
    </citation>
    <scope>NUCLEOTIDE SEQUENCE</scope>
    <source>
        <strain evidence="10">WYCCWR 12774</strain>
    </source>
</reference>
<dbReference type="InterPro" id="IPR005673">
    <property type="entry name" value="ABC_phos-bd_PstS"/>
</dbReference>
<organism evidence="10 11">
    <name type="scientific">Bradyrhizobium zhengyangense</name>
    <dbReference type="NCBI Taxonomy" id="2911009"/>
    <lineage>
        <taxon>Bacteria</taxon>
        <taxon>Pseudomonadati</taxon>
        <taxon>Pseudomonadota</taxon>
        <taxon>Alphaproteobacteria</taxon>
        <taxon>Hyphomicrobiales</taxon>
        <taxon>Nitrobacteraceae</taxon>
        <taxon>Bradyrhizobium</taxon>
    </lineage>
</organism>
<comment type="function">
    <text evidence="1 7">Part of the ABC transporter complex PstSACB involved in phosphate import.</text>
</comment>
<accession>A0ABS9LL82</accession>
<dbReference type="PANTHER" id="PTHR42996">
    <property type="entry name" value="PHOSPHATE-BINDING PROTEIN PSTS"/>
    <property type="match status" value="1"/>
</dbReference>
<feature type="chain" id="PRO_5047489227" description="Phosphate-binding protein PstS" evidence="8">
    <location>
        <begin position="23"/>
        <end position="337"/>
    </location>
</feature>
<dbReference type="NCBIfam" id="NF008171">
    <property type="entry name" value="PRK10918.1"/>
    <property type="match status" value="1"/>
</dbReference>
<keyword evidence="11" id="KW-1185">Reference proteome</keyword>
<dbReference type="PANTHER" id="PTHR42996:SF1">
    <property type="entry name" value="PHOSPHATE-BINDING PROTEIN PSTS"/>
    <property type="match status" value="1"/>
</dbReference>
<feature type="domain" description="PBP" evidence="9">
    <location>
        <begin position="18"/>
        <end position="304"/>
    </location>
</feature>
<dbReference type="Pfam" id="PF12849">
    <property type="entry name" value="PBP_like_2"/>
    <property type="match status" value="1"/>
</dbReference>
<feature type="signal peptide" evidence="8">
    <location>
        <begin position="1"/>
        <end position="22"/>
    </location>
</feature>
<comment type="caution">
    <text evidence="10">The sequence shown here is derived from an EMBL/GenBank/DDBJ whole genome shotgun (WGS) entry which is preliminary data.</text>
</comment>
<dbReference type="CDD" id="cd13565">
    <property type="entry name" value="PBP2_PstS"/>
    <property type="match status" value="1"/>
</dbReference>
<dbReference type="EMBL" id="JAKLUA010000003">
    <property type="protein sequence ID" value="MCG2667749.1"/>
    <property type="molecule type" value="Genomic_DNA"/>
</dbReference>
<sequence>MNFLKTIVAAGLVAATTTTAFAADTTGAGSTFIFPVLSKWADAYKKESGNGVNYQSIGSGAGIKQIQAKTVTFGATDAPLKADQLVKDGFAQWPMVMGGIVPVVNIEGVKAGELVLDGATLADIFIGKITKWDDAAIKKLNPNAKLPSDAISVVHRADGSGTTFNFTNYLSKTSADWKSKVGEGTAVEWPVGVGAKGNEGVAGNIAQTKNSVGYVEYAYAKQNKLTYTKMVNKAGKTVDATNEAFQAAASNADWTSAPGYYLILTDQPGDKSWPIVATTFVLMHKDATDKAASQEALKFFKFAFEKGAKSAEELDYIPMPDNVVKLIEKTWSADIKS</sequence>
<evidence type="ECO:0000256" key="2">
    <source>
        <dbReference type="ARBA" id="ARBA00008725"/>
    </source>
</evidence>
<keyword evidence="6 7" id="KW-0592">Phosphate transport</keyword>
<evidence type="ECO:0000313" key="10">
    <source>
        <dbReference type="EMBL" id="MCG2667749.1"/>
    </source>
</evidence>
<dbReference type="SUPFAM" id="SSF53850">
    <property type="entry name" value="Periplasmic binding protein-like II"/>
    <property type="match status" value="1"/>
</dbReference>
<dbReference type="NCBIfam" id="TIGR00975">
    <property type="entry name" value="3a0107s03"/>
    <property type="match status" value="1"/>
</dbReference>